<feature type="transmembrane region" description="Helical" evidence="1">
    <location>
        <begin position="101"/>
        <end position="122"/>
    </location>
</feature>
<protein>
    <recommendedName>
        <fullName evidence="4">DUF2254 domain-containing protein</fullName>
    </recommendedName>
</protein>
<dbReference type="RefSeq" id="WP_078306584.1">
    <property type="nucleotide sequence ID" value="NZ_CP147511.1"/>
</dbReference>
<keyword evidence="1" id="KW-0812">Transmembrane</keyword>
<gene>
    <name evidence="2" type="ORF">B0682_02860</name>
</gene>
<comment type="caution">
    <text evidence="2">The sequence shown here is derived from an EMBL/GenBank/DDBJ whole genome shotgun (WGS) entry which is preliminary data.</text>
</comment>
<evidence type="ECO:0000313" key="2">
    <source>
        <dbReference type="EMBL" id="OOS21628.1"/>
    </source>
</evidence>
<organism evidence="2 3">
    <name type="scientific">Lwoffella lincolnii</name>
    <dbReference type="NCBI Taxonomy" id="90241"/>
    <lineage>
        <taxon>Bacteria</taxon>
        <taxon>Pseudomonadati</taxon>
        <taxon>Pseudomonadota</taxon>
        <taxon>Gammaproteobacteria</taxon>
        <taxon>Moraxellales</taxon>
        <taxon>Moraxellaceae</taxon>
        <taxon>Lwoffella</taxon>
    </lineage>
</organism>
<dbReference type="Proteomes" id="UP000191094">
    <property type="component" value="Unassembled WGS sequence"/>
</dbReference>
<dbReference type="Pfam" id="PF10011">
    <property type="entry name" value="DUF2254"/>
    <property type="match status" value="1"/>
</dbReference>
<feature type="transmembrane region" description="Helical" evidence="1">
    <location>
        <begin position="57"/>
        <end position="81"/>
    </location>
</feature>
<keyword evidence="3" id="KW-1185">Reference proteome</keyword>
<dbReference type="EMBL" id="MUYT01000004">
    <property type="protein sequence ID" value="OOS21628.1"/>
    <property type="molecule type" value="Genomic_DNA"/>
</dbReference>
<sequence length="149" mass="16198">MWYRIKAWLTDPDRNLWIMPTIGVIFALVFSLAAAIGNRYLAEDAVPSIAAETLSSLLDIIASSMLTVTTFSLSIMVTALGSTSDNATPRARVFVVADDSTRLTIASFVSAFIYAIIARVALGMQYYGTQGGFCEQWHANVCFVSRTGV</sequence>
<feature type="transmembrane region" description="Helical" evidence="1">
    <location>
        <begin position="16"/>
        <end position="36"/>
    </location>
</feature>
<keyword evidence="1" id="KW-1133">Transmembrane helix</keyword>
<evidence type="ECO:0008006" key="4">
    <source>
        <dbReference type="Google" id="ProtNLM"/>
    </source>
</evidence>
<dbReference type="InterPro" id="IPR018723">
    <property type="entry name" value="DUF2254_membrane"/>
</dbReference>
<reference evidence="2 3" key="1">
    <citation type="submission" date="2017-02" db="EMBL/GenBank/DDBJ databases">
        <title>Draft genome sequence of Moraxella lincolnii CCUG 9405T type strain.</title>
        <authorList>
            <person name="Salva-Serra F."/>
            <person name="Engstrom-Jakobsson H."/>
            <person name="Thorell K."/>
            <person name="Jaen-Luchoro D."/>
            <person name="Gonzales-Siles L."/>
            <person name="Karlsson R."/>
            <person name="Yazdan S."/>
            <person name="Boulund F."/>
            <person name="Johnning A."/>
            <person name="Engstrand L."/>
            <person name="Kristiansson E."/>
            <person name="Moore E."/>
        </authorList>
    </citation>
    <scope>NUCLEOTIDE SEQUENCE [LARGE SCALE GENOMIC DNA]</scope>
    <source>
        <strain evidence="2 3">CCUG 9405</strain>
    </source>
</reference>
<accession>A0A1T0CH05</accession>
<evidence type="ECO:0000313" key="3">
    <source>
        <dbReference type="Proteomes" id="UP000191094"/>
    </source>
</evidence>
<keyword evidence="1" id="KW-0472">Membrane</keyword>
<dbReference type="AlphaFoldDB" id="A0A1T0CH05"/>
<name>A0A1T0CH05_9GAMM</name>
<proteinExistence type="predicted"/>
<evidence type="ECO:0000256" key="1">
    <source>
        <dbReference type="SAM" id="Phobius"/>
    </source>
</evidence>
<dbReference type="OrthoDB" id="2955631at2"/>